<gene>
    <name evidence="1" type="ORF">MPEBLZ_00436</name>
</gene>
<dbReference type="EMBL" id="LKCM01000036">
    <property type="protein sequence ID" value="KPQ44965.1"/>
    <property type="molecule type" value="Genomic_DNA"/>
</dbReference>
<evidence type="ECO:0000313" key="2">
    <source>
        <dbReference type="Proteomes" id="UP000050360"/>
    </source>
</evidence>
<comment type="caution">
    <text evidence="1">The sequence shown here is derived from an EMBL/GenBank/DDBJ whole genome shotgun (WGS) entry which is preliminary data.</text>
</comment>
<name>A0A0P8CN05_9EURY</name>
<reference evidence="1 2" key="1">
    <citation type="submission" date="2015-09" db="EMBL/GenBank/DDBJ databases">
        <title>A metagenomics-based metabolic model of nitrate-dependent anaerobic oxidation of methane by Methanoperedens-like archaea.</title>
        <authorList>
            <person name="Arshad A."/>
            <person name="Speth D.R."/>
            <person name="De Graaf R.M."/>
            <person name="Op Den Camp H.J."/>
            <person name="Jetten M.S."/>
            <person name="Welte C.U."/>
        </authorList>
    </citation>
    <scope>NUCLEOTIDE SEQUENCE [LARGE SCALE GENOMIC DNA]</scope>
</reference>
<sequence length="85" mass="10070">METRSKQEEAVLKEIRDLPEIIQEKILKIIHFFRSEIIESRSSEEKATAEFLSVCGTWEDNRSVEKQIEDIYSSRKSTSRTEKMF</sequence>
<evidence type="ECO:0000313" key="1">
    <source>
        <dbReference type="EMBL" id="KPQ44965.1"/>
    </source>
</evidence>
<evidence type="ECO:0008006" key="3">
    <source>
        <dbReference type="Google" id="ProtNLM"/>
    </source>
</evidence>
<proteinExistence type="predicted"/>
<dbReference type="Proteomes" id="UP000050360">
    <property type="component" value="Unassembled WGS sequence"/>
</dbReference>
<protein>
    <recommendedName>
        <fullName evidence="3">DUF2281 domain-containing protein</fullName>
    </recommendedName>
</protein>
<accession>A0A0P8CN05</accession>
<organism evidence="1 2">
    <name type="scientific">Candidatus Methanoperedens nitratireducens</name>
    <dbReference type="NCBI Taxonomy" id="1392998"/>
    <lineage>
        <taxon>Archaea</taxon>
        <taxon>Methanobacteriati</taxon>
        <taxon>Methanobacteriota</taxon>
        <taxon>Stenosarchaea group</taxon>
        <taxon>Methanomicrobia</taxon>
        <taxon>Methanosarcinales</taxon>
        <taxon>ANME-2 cluster</taxon>
        <taxon>Candidatus Methanoperedentaceae</taxon>
        <taxon>Candidatus Methanoperedens</taxon>
    </lineage>
</organism>
<dbReference type="AlphaFoldDB" id="A0A0P8CN05"/>